<evidence type="ECO:0000313" key="2">
    <source>
        <dbReference type="Proteomes" id="UP001054889"/>
    </source>
</evidence>
<comment type="caution">
    <text evidence="1">The sequence shown here is derived from an EMBL/GenBank/DDBJ whole genome shotgun (WGS) entry which is preliminary data.</text>
</comment>
<dbReference type="EMBL" id="BQKI01000072">
    <property type="protein sequence ID" value="GJN15801.1"/>
    <property type="molecule type" value="Genomic_DNA"/>
</dbReference>
<reference evidence="1" key="1">
    <citation type="journal article" date="2018" name="DNA Res.">
        <title>Multiple hybrid de novo genome assembly of finger millet, an orphan allotetraploid crop.</title>
        <authorList>
            <person name="Hatakeyama M."/>
            <person name="Aluri S."/>
            <person name="Balachadran M.T."/>
            <person name="Sivarajan S.R."/>
            <person name="Patrignani A."/>
            <person name="Gruter S."/>
            <person name="Poveda L."/>
            <person name="Shimizu-Inatsugi R."/>
            <person name="Baeten J."/>
            <person name="Francoijs K.J."/>
            <person name="Nataraja K.N."/>
            <person name="Reddy Y.A.N."/>
            <person name="Phadnis S."/>
            <person name="Ravikumar R.L."/>
            <person name="Schlapbach R."/>
            <person name="Sreeman S.M."/>
            <person name="Shimizu K.K."/>
        </authorList>
    </citation>
    <scope>NUCLEOTIDE SEQUENCE</scope>
</reference>
<evidence type="ECO:0000313" key="1">
    <source>
        <dbReference type="EMBL" id="GJN15801.1"/>
    </source>
</evidence>
<accession>A0AAV5E001</accession>
<proteinExistence type="predicted"/>
<protein>
    <submittedName>
        <fullName evidence="1">Uncharacterized protein</fullName>
    </submittedName>
</protein>
<gene>
    <name evidence="1" type="primary">gb02743</name>
    <name evidence="1" type="ORF">PR202_gb02743</name>
</gene>
<organism evidence="1 2">
    <name type="scientific">Eleusine coracana subsp. coracana</name>
    <dbReference type="NCBI Taxonomy" id="191504"/>
    <lineage>
        <taxon>Eukaryota</taxon>
        <taxon>Viridiplantae</taxon>
        <taxon>Streptophyta</taxon>
        <taxon>Embryophyta</taxon>
        <taxon>Tracheophyta</taxon>
        <taxon>Spermatophyta</taxon>
        <taxon>Magnoliopsida</taxon>
        <taxon>Liliopsida</taxon>
        <taxon>Poales</taxon>
        <taxon>Poaceae</taxon>
        <taxon>PACMAD clade</taxon>
        <taxon>Chloridoideae</taxon>
        <taxon>Cynodonteae</taxon>
        <taxon>Eleusininae</taxon>
        <taxon>Eleusine</taxon>
    </lineage>
</organism>
<reference evidence="1" key="2">
    <citation type="submission" date="2021-12" db="EMBL/GenBank/DDBJ databases">
        <title>Resequencing data analysis of finger millet.</title>
        <authorList>
            <person name="Hatakeyama M."/>
            <person name="Aluri S."/>
            <person name="Balachadran M.T."/>
            <person name="Sivarajan S.R."/>
            <person name="Poveda L."/>
            <person name="Shimizu-Inatsugi R."/>
            <person name="Schlapbach R."/>
            <person name="Sreeman S.M."/>
            <person name="Shimizu K.K."/>
        </authorList>
    </citation>
    <scope>NUCLEOTIDE SEQUENCE</scope>
</reference>
<keyword evidence="2" id="KW-1185">Reference proteome</keyword>
<name>A0AAV5E001_ELECO</name>
<dbReference type="AlphaFoldDB" id="A0AAV5E001"/>
<sequence>MSPDWVAEHLTRLAVENADAVTGVHLTLTPDDRDLAELKTFSSVLIVLAEVDAWSDTGERSEICVALQAAHSRRRGLLDFDSRRRLAMATLPELDAA</sequence>
<dbReference type="Proteomes" id="UP001054889">
    <property type="component" value="Unassembled WGS sequence"/>
</dbReference>